<organism evidence="2 3">
    <name type="scientific">Streptomyces solincola</name>
    <dbReference type="NCBI Taxonomy" id="2100817"/>
    <lineage>
        <taxon>Bacteria</taxon>
        <taxon>Bacillati</taxon>
        <taxon>Actinomycetota</taxon>
        <taxon>Actinomycetes</taxon>
        <taxon>Kitasatosporales</taxon>
        <taxon>Streptomycetaceae</taxon>
        <taxon>Streptomyces</taxon>
    </lineage>
</organism>
<proteinExistence type="predicted"/>
<evidence type="ECO:0000313" key="2">
    <source>
        <dbReference type="EMBL" id="PRH79351.1"/>
    </source>
</evidence>
<comment type="caution">
    <text evidence="2">The sequence shown here is derived from an EMBL/GenBank/DDBJ whole genome shotgun (WGS) entry which is preliminary data.</text>
</comment>
<evidence type="ECO:0000256" key="1">
    <source>
        <dbReference type="SAM" id="MobiDB-lite"/>
    </source>
</evidence>
<dbReference type="AlphaFoldDB" id="A0A2S9PY53"/>
<evidence type="ECO:0000313" key="3">
    <source>
        <dbReference type="Proteomes" id="UP000239322"/>
    </source>
</evidence>
<gene>
    <name evidence="2" type="ORF">C6N75_09710</name>
</gene>
<sequence length="166" mass="15924">MLGFGVGRGVGRRVVVDGFGRDGGLTVGGFGVARRVAAGGFGVARRLLAVGFGAGRFDGAVLGFGGGVRAGRELADGEGVAGVVRSLSAVGVGVGAELLLDGGGFGGSSSSTASLMKTAPARRVTAAPKAVQAAPEGPLGRALLPTGARSPAVVADDPRGDAGDAP</sequence>
<name>A0A2S9PY53_9ACTN</name>
<dbReference type="RefSeq" id="WP_105868467.1">
    <property type="nucleotide sequence ID" value="NZ_PVLV01000121.1"/>
</dbReference>
<keyword evidence="3" id="KW-1185">Reference proteome</keyword>
<protein>
    <submittedName>
        <fullName evidence="2">Uncharacterized protein</fullName>
    </submittedName>
</protein>
<feature type="compositionally biased region" description="Basic and acidic residues" evidence="1">
    <location>
        <begin position="156"/>
        <end position="166"/>
    </location>
</feature>
<reference evidence="2 3" key="1">
    <citation type="submission" date="2018-03" db="EMBL/GenBank/DDBJ databases">
        <title>Novel Streptomyces sp. from soil.</title>
        <authorList>
            <person name="Tan G.Y.A."/>
            <person name="Lee Z.Y."/>
        </authorList>
    </citation>
    <scope>NUCLEOTIDE SEQUENCE [LARGE SCALE GENOMIC DNA]</scope>
    <source>
        <strain evidence="2 3">ST5x</strain>
    </source>
</reference>
<dbReference type="EMBL" id="PVLV01000121">
    <property type="protein sequence ID" value="PRH79351.1"/>
    <property type="molecule type" value="Genomic_DNA"/>
</dbReference>
<accession>A0A2S9PY53</accession>
<dbReference type="Proteomes" id="UP000239322">
    <property type="component" value="Unassembled WGS sequence"/>
</dbReference>
<feature type="region of interest" description="Disordered" evidence="1">
    <location>
        <begin position="127"/>
        <end position="166"/>
    </location>
</feature>